<evidence type="ECO:0000313" key="3">
    <source>
        <dbReference type="Proteomes" id="UP000601435"/>
    </source>
</evidence>
<dbReference type="EMBL" id="CAJNJA010012433">
    <property type="protein sequence ID" value="CAE7296707.1"/>
    <property type="molecule type" value="Genomic_DNA"/>
</dbReference>
<evidence type="ECO:0000313" key="2">
    <source>
        <dbReference type="EMBL" id="CAE7296707.1"/>
    </source>
</evidence>
<keyword evidence="3" id="KW-1185">Reference proteome</keyword>
<protein>
    <submittedName>
        <fullName evidence="2">Uncharacterized protein</fullName>
    </submittedName>
</protein>
<sequence>MSGSTTDTSRTTATAGWRSKLKVLALQSMRSTPPRVSSSGSTRSSIRRSSRP</sequence>
<feature type="region of interest" description="Disordered" evidence="1">
    <location>
        <begin position="25"/>
        <end position="52"/>
    </location>
</feature>
<proteinExistence type="predicted"/>
<organism evidence="2 3">
    <name type="scientific">Symbiodinium necroappetens</name>
    <dbReference type="NCBI Taxonomy" id="1628268"/>
    <lineage>
        <taxon>Eukaryota</taxon>
        <taxon>Sar</taxon>
        <taxon>Alveolata</taxon>
        <taxon>Dinophyceae</taxon>
        <taxon>Suessiales</taxon>
        <taxon>Symbiodiniaceae</taxon>
        <taxon>Symbiodinium</taxon>
    </lineage>
</organism>
<gene>
    <name evidence="2" type="ORF">SNEC2469_LOCUS7293</name>
</gene>
<comment type="caution">
    <text evidence="2">The sequence shown here is derived from an EMBL/GenBank/DDBJ whole genome shotgun (WGS) entry which is preliminary data.</text>
</comment>
<evidence type="ECO:0000256" key="1">
    <source>
        <dbReference type="SAM" id="MobiDB-lite"/>
    </source>
</evidence>
<name>A0A812NKK1_9DINO</name>
<dbReference type="AlphaFoldDB" id="A0A812NKK1"/>
<reference evidence="2" key="1">
    <citation type="submission" date="2021-02" db="EMBL/GenBank/DDBJ databases">
        <authorList>
            <person name="Dougan E. K."/>
            <person name="Rhodes N."/>
            <person name="Thang M."/>
            <person name="Chan C."/>
        </authorList>
    </citation>
    <scope>NUCLEOTIDE SEQUENCE</scope>
</reference>
<feature type="compositionally biased region" description="Low complexity" evidence="1">
    <location>
        <begin position="30"/>
        <end position="44"/>
    </location>
</feature>
<accession>A0A812NKK1</accession>
<dbReference type="Proteomes" id="UP000601435">
    <property type="component" value="Unassembled WGS sequence"/>
</dbReference>